<reference evidence="2 3" key="1">
    <citation type="submission" date="2021-07" db="EMBL/GenBank/DDBJ databases">
        <title>Sphingomonas sp.</title>
        <authorList>
            <person name="Feng G."/>
            <person name="Li J."/>
            <person name="Pan M."/>
        </authorList>
    </citation>
    <scope>NUCLEOTIDE SEQUENCE [LARGE SCALE GENOMIC DNA]</scope>
    <source>
        <strain evidence="2 3">RRHST34</strain>
    </source>
</reference>
<proteinExistence type="predicted"/>
<feature type="region of interest" description="Disordered" evidence="1">
    <location>
        <begin position="344"/>
        <end position="366"/>
    </location>
</feature>
<organism evidence="2 3">
    <name type="scientific">Sphingomonas citri</name>
    <dbReference type="NCBI Taxonomy" id="2862499"/>
    <lineage>
        <taxon>Bacteria</taxon>
        <taxon>Pseudomonadati</taxon>
        <taxon>Pseudomonadota</taxon>
        <taxon>Alphaproteobacteria</taxon>
        <taxon>Sphingomonadales</taxon>
        <taxon>Sphingomonadaceae</taxon>
        <taxon>Sphingomonas</taxon>
    </lineage>
</organism>
<evidence type="ECO:0000256" key="1">
    <source>
        <dbReference type="SAM" id="MobiDB-lite"/>
    </source>
</evidence>
<name>A0ABS7BKE2_9SPHN</name>
<evidence type="ECO:0000313" key="2">
    <source>
        <dbReference type="EMBL" id="MBW6529955.1"/>
    </source>
</evidence>
<dbReference type="Pfam" id="PF10094">
    <property type="entry name" value="DUF2332"/>
    <property type="match status" value="1"/>
</dbReference>
<comment type="caution">
    <text evidence="2">The sequence shown here is derived from an EMBL/GenBank/DDBJ whole genome shotgun (WGS) entry which is preliminary data.</text>
</comment>
<dbReference type="Proteomes" id="UP000759103">
    <property type="component" value="Unassembled WGS sequence"/>
</dbReference>
<keyword evidence="3" id="KW-1185">Reference proteome</keyword>
<dbReference type="InterPro" id="IPR011200">
    <property type="entry name" value="UCP012608"/>
</dbReference>
<protein>
    <submittedName>
        <fullName evidence="2">DUF2332 domain-containing protein</fullName>
    </submittedName>
</protein>
<dbReference type="PIRSF" id="PIRSF012608">
    <property type="entry name" value="UCP012608"/>
    <property type="match status" value="1"/>
</dbReference>
<evidence type="ECO:0000313" key="3">
    <source>
        <dbReference type="Proteomes" id="UP000759103"/>
    </source>
</evidence>
<dbReference type="RefSeq" id="WP_219747407.1">
    <property type="nucleotide sequence ID" value="NZ_JAHXZN010000001.1"/>
</dbReference>
<gene>
    <name evidence="2" type="ORF">KZ820_04345</name>
</gene>
<accession>A0ABS7BKE2</accession>
<dbReference type="EMBL" id="JAHXZN010000001">
    <property type="protein sequence ID" value="MBW6529955.1"/>
    <property type="molecule type" value="Genomic_DNA"/>
</dbReference>
<sequence>MSEAAVREAFRIQAFYCGRMDAPIYARLCEAIADRLTREGEVARRVLDWSGEPTRDALPLRLIGGLRALVLDRADDALAVVFAGVVTAPDAIAAVLAATLERHAARLLAYLDGPPQTNEPGRAAALMVGLIAVARRLGPRLETLEIGASAGLNLLIDRYRFDLGGTLVGPADAALTLRPEWRGEPPAPVALDIVATRGCDVAPLDARDPAQARRLESYVWPEAPERLERLRAAVAMVRERGVALDRADAAHWLEERLAEPQAAGVTRALLHSVVWQYLPGESADRVRAAMAAAGARATSERPLAWVMMEPDRASARQLVRVRAWPDDRGWETVASAHAHAAWIAPGPPADEGPGITLPDAAASEPG</sequence>